<proteinExistence type="predicted"/>
<dbReference type="SUPFAM" id="SSF47598">
    <property type="entry name" value="Ribbon-helix-helix"/>
    <property type="match status" value="1"/>
</dbReference>
<gene>
    <name evidence="1" type="ORF">S01H1_86035</name>
</gene>
<name>X0Y7F7_9ZZZZ</name>
<dbReference type="InterPro" id="IPR010985">
    <property type="entry name" value="Ribbon_hlx_hlx"/>
</dbReference>
<evidence type="ECO:0000313" key="1">
    <source>
        <dbReference type="EMBL" id="GAG44643.1"/>
    </source>
</evidence>
<dbReference type="AlphaFoldDB" id="X0Y7F7"/>
<sequence length="50" mass="5746">TKAEKPKSKESLTFRVSTELADHLRAAANKEERTLSYWLRRAARRDAAKS</sequence>
<accession>X0Y7F7</accession>
<organism evidence="1">
    <name type="scientific">marine sediment metagenome</name>
    <dbReference type="NCBI Taxonomy" id="412755"/>
    <lineage>
        <taxon>unclassified sequences</taxon>
        <taxon>metagenomes</taxon>
        <taxon>ecological metagenomes</taxon>
    </lineage>
</organism>
<dbReference type="GO" id="GO:0006355">
    <property type="term" value="P:regulation of DNA-templated transcription"/>
    <property type="evidence" value="ECO:0007669"/>
    <property type="project" value="InterPro"/>
</dbReference>
<feature type="non-terminal residue" evidence="1">
    <location>
        <position position="50"/>
    </location>
</feature>
<dbReference type="EMBL" id="BARS01059370">
    <property type="protein sequence ID" value="GAG44643.1"/>
    <property type="molecule type" value="Genomic_DNA"/>
</dbReference>
<comment type="caution">
    <text evidence="1">The sequence shown here is derived from an EMBL/GenBank/DDBJ whole genome shotgun (WGS) entry which is preliminary data.</text>
</comment>
<reference evidence="1" key="1">
    <citation type="journal article" date="2014" name="Front. Microbiol.">
        <title>High frequency of phylogenetically diverse reductive dehalogenase-homologous genes in deep subseafloor sedimentary metagenomes.</title>
        <authorList>
            <person name="Kawai M."/>
            <person name="Futagami T."/>
            <person name="Toyoda A."/>
            <person name="Takaki Y."/>
            <person name="Nishi S."/>
            <person name="Hori S."/>
            <person name="Arai W."/>
            <person name="Tsubouchi T."/>
            <person name="Morono Y."/>
            <person name="Uchiyama I."/>
            <person name="Ito T."/>
            <person name="Fujiyama A."/>
            <person name="Inagaki F."/>
            <person name="Takami H."/>
        </authorList>
    </citation>
    <scope>NUCLEOTIDE SEQUENCE</scope>
    <source>
        <strain evidence="1">Expedition CK06-06</strain>
    </source>
</reference>
<protein>
    <submittedName>
        <fullName evidence="1">Uncharacterized protein</fullName>
    </submittedName>
</protein>
<feature type="non-terminal residue" evidence="1">
    <location>
        <position position="1"/>
    </location>
</feature>